<reference evidence="1 2" key="1">
    <citation type="submission" date="2020-02" db="EMBL/GenBank/DDBJ databases">
        <title>Complete genome of Muricauda sp. 501str8.</title>
        <authorList>
            <person name="Dong B."/>
            <person name="Zhu S."/>
            <person name="Yang J."/>
            <person name="Chen J."/>
        </authorList>
    </citation>
    <scope>NUCLEOTIDE SEQUENCE [LARGE SCALE GENOMIC DNA]</scope>
    <source>
        <strain evidence="1 2">501str8</strain>
    </source>
</reference>
<dbReference type="InterPro" id="IPR043766">
    <property type="entry name" value="BfmA-like"/>
</dbReference>
<keyword evidence="2" id="KW-1185">Reference proteome</keyword>
<dbReference type="NCBIfam" id="NF041495">
    <property type="entry name" value="MobB_relaxase"/>
    <property type="match status" value="1"/>
</dbReference>
<protein>
    <submittedName>
        <fullName evidence="1">Mobilization protein</fullName>
    </submittedName>
</protein>
<dbReference type="Proteomes" id="UP000502928">
    <property type="component" value="Chromosome"/>
</dbReference>
<evidence type="ECO:0000313" key="2">
    <source>
        <dbReference type="Proteomes" id="UP000502928"/>
    </source>
</evidence>
<dbReference type="EMBL" id="CP049616">
    <property type="protein sequence ID" value="QII43678.1"/>
    <property type="molecule type" value="Genomic_DNA"/>
</dbReference>
<sequence length="342" mass="39677">MYITITAQKIGRGFETYHSSVRDYVAYLEKENQDLEPEEQETFFDQKEDKIPPETVISEIDGNTAKLKKHEPKFYSIVVSPSQRELKQISNNPKALRKYTREIIKDYAASFYRDRTVTVDDIKYYAKIEYERSFRGFEKQVQENVPYRKQIAKLRNDLAKVERGALQGNSKVIQQEIQRLTQEAPHKIKGQMIVEGMKKEGTQSHIHIIVSRKDVTNTYSLSPGSKFKASETTLQGKKVKQGFHRDQFYQSAEKSFDRMFAYDRNFMEKYGTKKLYRQDPKKFVALLLGLPNNEKQLALKLLRKGGVTIPNIPTNKVQLAYKTLMKLKQGVEQAIRSGGIEI</sequence>
<evidence type="ECO:0000313" key="1">
    <source>
        <dbReference type="EMBL" id="QII43678.1"/>
    </source>
</evidence>
<accession>A0A6G7IZA9</accession>
<dbReference type="KEGG" id="mut:GVT53_02950"/>
<dbReference type="AlphaFoldDB" id="A0A6G7IZA9"/>
<dbReference type="InterPro" id="IPR048098">
    <property type="entry name" value="MobB"/>
</dbReference>
<organism evidence="1 2">
    <name type="scientific">Flagellimonas oceani</name>
    <dbReference type="NCBI Taxonomy" id="2698672"/>
    <lineage>
        <taxon>Bacteria</taxon>
        <taxon>Pseudomonadati</taxon>
        <taxon>Bacteroidota</taxon>
        <taxon>Flavobacteriia</taxon>
        <taxon>Flavobacteriales</taxon>
        <taxon>Flavobacteriaceae</taxon>
        <taxon>Flagellimonas</taxon>
    </lineage>
</organism>
<proteinExistence type="predicted"/>
<gene>
    <name evidence="1" type="ORF">GVT53_02950</name>
</gene>
<dbReference type="Pfam" id="PF18976">
    <property type="entry name" value="DUF5712"/>
    <property type="match status" value="1"/>
</dbReference>
<name>A0A6G7IZA9_9FLAO</name>
<dbReference type="RefSeq" id="WP_166247347.1">
    <property type="nucleotide sequence ID" value="NZ_CP049616.1"/>
</dbReference>